<keyword evidence="5" id="KW-0411">Iron-sulfur</keyword>
<evidence type="ECO:0000256" key="5">
    <source>
        <dbReference type="ARBA" id="ARBA00023014"/>
    </source>
</evidence>
<dbReference type="InterPro" id="IPR019591">
    <property type="entry name" value="Mrp/NBP35_ATP-bd"/>
</dbReference>
<evidence type="ECO:0000313" key="6">
    <source>
        <dbReference type="EMBL" id="TBT97350.1"/>
    </source>
</evidence>
<dbReference type="SUPFAM" id="SSF52540">
    <property type="entry name" value="P-loop containing nucleoside triphosphate hydrolases"/>
    <property type="match status" value="1"/>
</dbReference>
<dbReference type="GO" id="GO:0005524">
    <property type="term" value="F:ATP binding"/>
    <property type="evidence" value="ECO:0007669"/>
    <property type="project" value="UniProtKB-KW"/>
</dbReference>
<sequence length="372" mass="42082">MSIPTDCSLKGCDSCPKRSICTSKVEKTEIKNKIKENMKNVKFSMAVMSGKGGVGKSTVCRGICGDLVSKGYVVFVVDMDISSPSVPRIIGSLDLIGNNYFKDKNINTDRGIESNTNRDKIIDRDIDNNTDRDIDRAFKDNNGIDRDIDNNNTDRDIDINTNPHLTPNTCTNKYTKDFKDNTVEAFEEMVITYDKIYPVKINENLFCISAGYIEDINYYNYDMKSMYVQKVLSNTVFIPDCIVIFDMPPGTTDEHLSLLECIEELPVIFVSMPSKICVSDVIRQIGLCKKMKCNILGIIENMNVIECKCCGKVLVSEKDNVVRMCEEQGIPYIGSIKYNQQICFESDRGNCVEDLLFVNATKYILNEIEIRK</sequence>
<dbReference type="Pfam" id="PF10609">
    <property type="entry name" value="ParA"/>
    <property type="match status" value="2"/>
</dbReference>
<dbReference type="PANTHER" id="PTHR23264">
    <property type="entry name" value="NUCLEOTIDE-BINDING PROTEIN NBP35 YEAST -RELATED"/>
    <property type="match status" value="1"/>
</dbReference>
<dbReference type="Gene3D" id="3.40.50.300">
    <property type="entry name" value="P-loop containing nucleotide triphosphate hydrolases"/>
    <property type="match status" value="2"/>
</dbReference>
<comment type="caution">
    <text evidence="6">The sequence shown here is derived from an EMBL/GenBank/DDBJ whole genome shotgun (WGS) entry which is preliminary data.</text>
</comment>
<reference evidence="6 7" key="1">
    <citation type="submission" date="2017-12" db="EMBL/GenBank/DDBJ databases">
        <authorList>
            <person name="Pombert J.-F."/>
            <person name="Haag K.L."/>
            <person name="Ebert D."/>
        </authorList>
    </citation>
    <scope>NUCLEOTIDE SEQUENCE [LARGE SCALE GENOMIC DNA]</scope>
    <source>
        <strain evidence="6">FI-OER-3-3</strain>
    </source>
</reference>
<dbReference type="AlphaFoldDB" id="A0A4Q9KT36"/>
<dbReference type="Proteomes" id="UP000292362">
    <property type="component" value="Unassembled WGS sequence"/>
</dbReference>
<keyword evidence="3" id="KW-0067">ATP-binding</keyword>
<dbReference type="GO" id="GO:0005829">
    <property type="term" value="C:cytosol"/>
    <property type="evidence" value="ECO:0007669"/>
    <property type="project" value="TreeGrafter"/>
</dbReference>
<evidence type="ECO:0000256" key="4">
    <source>
        <dbReference type="ARBA" id="ARBA00023004"/>
    </source>
</evidence>
<dbReference type="InterPro" id="IPR027417">
    <property type="entry name" value="P-loop_NTPase"/>
</dbReference>
<dbReference type="EMBL" id="PITJ01002332">
    <property type="protein sequence ID" value="TBT97350.1"/>
    <property type="molecule type" value="Genomic_DNA"/>
</dbReference>
<evidence type="ECO:0000313" key="7">
    <source>
        <dbReference type="Proteomes" id="UP000292362"/>
    </source>
</evidence>
<dbReference type="PANTHER" id="PTHR23264:SF19">
    <property type="entry name" value="CYTOSOLIC FE-S CLUSTER ASSEMBLY FACTOR NUBP2"/>
    <property type="match status" value="1"/>
</dbReference>
<protein>
    <submittedName>
        <fullName evidence="6">Fe-S cluster assembly factor NUBPL</fullName>
    </submittedName>
</protein>
<keyword evidence="2" id="KW-0547">Nucleotide-binding</keyword>
<evidence type="ECO:0000256" key="2">
    <source>
        <dbReference type="ARBA" id="ARBA00022741"/>
    </source>
</evidence>
<evidence type="ECO:0000256" key="3">
    <source>
        <dbReference type="ARBA" id="ARBA00022840"/>
    </source>
</evidence>
<accession>A0A4Q9KT36</accession>
<dbReference type="InterPro" id="IPR033756">
    <property type="entry name" value="YlxH/NBP35"/>
</dbReference>
<keyword evidence="1" id="KW-0479">Metal-binding</keyword>
<dbReference type="GO" id="GO:0051536">
    <property type="term" value="F:iron-sulfur cluster binding"/>
    <property type="evidence" value="ECO:0007669"/>
    <property type="project" value="UniProtKB-KW"/>
</dbReference>
<dbReference type="GO" id="GO:0046872">
    <property type="term" value="F:metal ion binding"/>
    <property type="evidence" value="ECO:0007669"/>
    <property type="project" value="UniProtKB-KW"/>
</dbReference>
<dbReference type="GO" id="GO:0016226">
    <property type="term" value="P:iron-sulfur cluster assembly"/>
    <property type="evidence" value="ECO:0007669"/>
    <property type="project" value="InterPro"/>
</dbReference>
<organism evidence="6 7">
    <name type="scientific">Hamiltosporidium tvaerminnensis</name>
    <dbReference type="NCBI Taxonomy" id="1176355"/>
    <lineage>
        <taxon>Eukaryota</taxon>
        <taxon>Fungi</taxon>
        <taxon>Fungi incertae sedis</taxon>
        <taxon>Microsporidia</taxon>
        <taxon>Dubosqiidae</taxon>
        <taxon>Hamiltosporidium</taxon>
    </lineage>
</organism>
<gene>
    <name evidence="6" type="ORF">CWI37_2332p0010</name>
</gene>
<name>A0A4Q9KT36_9MICR</name>
<keyword evidence="4" id="KW-0408">Iron</keyword>
<evidence type="ECO:0000256" key="1">
    <source>
        <dbReference type="ARBA" id="ARBA00022723"/>
    </source>
</evidence>
<proteinExistence type="predicted"/>
<dbReference type="GO" id="GO:0140663">
    <property type="term" value="F:ATP-dependent FeS chaperone activity"/>
    <property type="evidence" value="ECO:0007669"/>
    <property type="project" value="InterPro"/>
</dbReference>
<dbReference type="VEuPathDB" id="MicrosporidiaDB:CWI37_2332p0010"/>